<protein>
    <submittedName>
        <fullName evidence="3">Putative secreted protein</fullName>
    </submittedName>
</protein>
<proteinExistence type="predicted"/>
<dbReference type="AlphaFoldDB" id="A0A6B0UP95"/>
<feature type="signal peptide" evidence="2">
    <location>
        <begin position="1"/>
        <end position="18"/>
    </location>
</feature>
<accession>A0A6B0UP95</accession>
<evidence type="ECO:0000256" key="2">
    <source>
        <dbReference type="SAM" id="SignalP"/>
    </source>
</evidence>
<organism evidence="3">
    <name type="scientific">Ixodes ricinus</name>
    <name type="common">Common tick</name>
    <name type="synonym">Acarus ricinus</name>
    <dbReference type="NCBI Taxonomy" id="34613"/>
    <lineage>
        <taxon>Eukaryota</taxon>
        <taxon>Metazoa</taxon>
        <taxon>Ecdysozoa</taxon>
        <taxon>Arthropoda</taxon>
        <taxon>Chelicerata</taxon>
        <taxon>Arachnida</taxon>
        <taxon>Acari</taxon>
        <taxon>Parasitiformes</taxon>
        <taxon>Ixodida</taxon>
        <taxon>Ixodoidea</taxon>
        <taxon>Ixodidae</taxon>
        <taxon>Ixodinae</taxon>
        <taxon>Ixodes</taxon>
    </lineage>
</organism>
<name>A0A6B0UP95_IXORI</name>
<feature type="chain" id="PRO_5025397507" evidence="2">
    <location>
        <begin position="19"/>
        <end position="124"/>
    </location>
</feature>
<keyword evidence="2" id="KW-0732">Signal</keyword>
<evidence type="ECO:0000313" key="3">
    <source>
        <dbReference type="EMBL" id="MXU91639.1"/>
    </source>
</evidence>
<feature type="region of interest" description="Disordered" evidence="1">
    <location>
        <begin position="63"/>
        <end position="124"/>
    </location>
</feature>
<dbReference type="EMBL" id="GIFC01009556">
    <property type="protein sequence ID" value="MXU91639.1"/>
    <property type="molecule type" value="Transcribed_RNA"/>
</dbReference>
<sequence>MFPSFIAELLLLWHRIFLSVRPPCRLGSRCRQSSFSGLFALPLPSLQSAKSHRWARPTFFNTSTHSVSTRGKGRSRGWERNETKQTEHKGECSSASNRREAASSSDSFFSSSESSSGHARICIP</sequence>
<feature type="compositionally biased region" description="Low complexity" evidence="1">
    <location>
        <begin position="102"/>
        <end position="116"/>
    </location>
</feature>
<reference evidence="3" key="1">
    <citation type="submission" date="2019-12" db="EMBL/GenBank/DDBJ databases">
        <title>An insight into the sialome of adult female Ixodes ricinus ticks feeding for 6 days.</title>
        <authorList>
            <person name="Perner J."/>
            <person name="Ribeiro J.M.C."/>
        </authorList>
    </citation>
    <scope>NUCLEOTIDE SEQUENCE</scope>
    <source>
        <strain evidence="3">Semi-engorged</strain>
        <tissue evidence="3">Salivary glands</tissue>
    </source>
</reference>
<evidence type="ECO:0000256" key="1">
    <source>
        <dbReference type="SAM" id="MobiDB-lite"/>
    </source>
</evidence>
<feature type="compositionally biased region" description="Basic and acidic residues" evidence="1">
    <location>
        <begin position="76"/>
        <end position="101"/>
    </location>
</feature>